<dbReference type="PANTHER" id="PTHR46539">
    <property type="entry name" value="E3 UBIQUITIN-PROTEIN LIGASE ATL42"/>
    <property type="match status" value="1"/>
</dbReference>
<dbReference type="GO" id="GO:0008270">
    <property type="term" value="F:zinc ion binding"/>
    <property type="evidence" value="ECO:0007669"/>
    <property type="project" value="UniProtKB-KW"/>
</dbReference>
<dbReference type="AlphaFoldDB" id="A0AAN8V4M3"/>
<evidence type="ECO:0000256" key="5">
    <source>
        <dbReference type="ARBA" id="ARBA00022833"/>
    </source>
</evidence>
<keyword evidence="4 9" id="KW-0863">Zinc-finger</keyword>
<evidence type="ECO:0000256" key="8">
    <source>
        <dbReference type="ARBA" id="ARBA00024209"/>
    </source>
</evidence>
<dbReference type="PROSITE" id="PS50089">
    <property type="entry name" value="ZF_RING_2"/>
    <property type="match status" value="1"/>
</dbReference>
<feature type="transmembrane region" description="Helical" evidence="10">
    <location>
        <begin position="34"/>
        <end position="56"/>
    </location>
</feature>
<evidence type="ECO:0000313" key="13">
    <source>
        <dbReference type="Proteomes" id="UP001370490"/>
    </source>
</evidence>
<evidence type="ECO:0000256" key="3">
    <source>
        <dbReference type="ARBA" id="ARBA00022723"/>
    </source>
</evidence>
<dbReference type="InterPro" id="IPR001841">
    <property type="entry name" value="Znf_RING"/>
</dbReference>
<evidence type="ECO:0000256" key="7">
    <source>
        <dbReference type="ARBA" id="ARBA00023136"/>
    </source>
</evidence>
<feature type="domain" description="RING-type" evidence="11">
    <location>
        <begin position="105"/>
        <end position="147"/>
    </location>
</feature>
<protein>
    <submittedName>
        <fullName evidence="12">Zinc finger, RING-type</fullName>
    </submittedName>
</protein>
<comment type="subcellular location">
    <subcellularLocation>
        <location evidence="1">Membrane</location>
    </subcellularLocation>
</comment>
<keyword evidence="2 10" id="KW-0812">Transmembrane</keyword>
<dbReference type="Gene3D" id="3.30.40.10">
    <property type="entry name" value="Zinc/RING finger domain, C3HC4 (zinc finger)"/>
    <property type="match status" value="1"/>
</dbReference>
<evidence type="ECO:0000256" key="2">
    <source>
        <dbReference type="ARBA" id="ARBA00022692"/>
    </source>
</evidence>
<sequence>MDTRKFEDAFMDRRLKEYPDGLQASQSTEHLDKIQAISITAALSVILLLVLCYKLLRRRSSDSSDSADNRTTTTTTTTLNDELENIPVTVCGEDDGLAAVEDCCCAICLAEFVCGEILRVVPRCKHVYHKECVDAWLMKCPRCPICRDLVIDDRHVEPNQRRNCSAAVNEPSIWYRGPTGIIYDFAGRTGNRILRS</sequence>
<keyword evidence="6 10" id="KW-1133">Transmembrane helix</keyword>
<keyword evidence="13" id="KW-1185">Reference proteome</keyword>
<dbReference type="PANTHER" id="PTHR46539:SF9">
    <property type="entry name" value="RING-H2 FINGER PROTEIN ATL56"/>
    <property type="match status" value="1"/>
</dbReference>
<evidence type="ECO:0000256" key="10">
    <source>
        <dbReference type="SAM" id="Phobius"/>
    </source>
</evidence>
<dbReference type="GO" id="GO:0016020">
    <property type="term" value="C:membrane"/>
    <property type="evidence" value="ECO:0007669"/>
    <property type="project" value="UniProtKB-SubCell"/>
</dbReference>
<reference evidence="12 13" key="1">
    <citation type="submission" date="2023-12" db="EMBL/GenBank/DDBJ databases">
        <title>A high-quality genome assembly for Dillenia turbinata (Dilleniales).</title>
        <authorList>
            <person name="Chanderbali A."/>
        </authorList>
    </citation>
    <scope>NUCLEOTIDE SEQUENCE [LARGE SCALE GENOMIC DNA]</scope>
    <source>
        <strain evidence="12">LSX21</strain>
        <tissue evidence="12">Leaf</tissue>
    </source>
</reference>
<dbReference type="SMART" id="SM00184">
    <property type="entry name" value="RING"/>
    <property type="match status" value="1"/>
</dbReference>
<evidence type="ECO:0000259" key="11">
    <source>
        <dbReference type="PROSITE" id="PS50089"/>
    </source>
</evidence>
<dbReference type="SUPFAM" id="SSF57850">
    <property type="entry name" value="RING/U-box"/>
    <property type="match status" value="1"/>
</dbReference>
<keyword evidence="5" id="KW-0862">Zinc</keyword>
<evidence type="ECO:0000256" key="9">
    <source>
        <dbReference type="PROSITE-ProRule" id="PRU00175"/>
    </source>
</evidence>
<dbReference type="Proteomes" id="UP001370490">
    <property type="component" value="Unassembled WGS sequence"/>
</dbReference>
<proteinExistence type="inferred from homology"/>
<organism evidence="12 13">
    <name type="scientific">Dillenia turbinata</name>
    <dbReference type="NCBI Taxonomy" id="194707"/>
    <lineage>
        <taxon>Eukaryota</taxon>
        <taxon>Viridiplantae</taxon>
        <taxon>Streptophyta</taxon>
        <taxon>Embryophyta</taxon>
        <taxon>Tracheophyta</taxon>
        <taxon>Spermatophyta</taxon>
        <taxon>Magnoliopsida</taxon>
        <taxon>eudicotyledons</taxon>
        <taxon>Gunneridae</taxon>
        <taxon>Pentapetalae</taxon>
        <taxon>Dilleniales</taxon>
        <taxon>Dilleniaceae</taxon>
        <taxon>Dillenia</taxon>
    </lineage>
</organism>
<dbReference type="Pfam" id="PF13639">
    <property type="entry name" value="zf-RING_2"/>
    <property type="match status" value="1"/>
</dbReference>
<evidence type="ECO:0000256" key="4">
    <source>
        <dbReference type="ARBA" id="ARBA00022771"/>
    </source>
</evidence>
<evidence type="ECO:0000313" key="12">
    <source>
        <dbReference type="EMBL" id="KAK6922597.1"/>
    </source>
</evidence>
<accession>A0AAN8V4M3</accession>
<evidence type="ECO:0000256" key="1">
    <source>
        <dbReference type="ARBA" id="ARBA00004370"/>
    </source>
</evidence>
<comment type="caution">
    <text evidence="12">The sequence shown here is derived from an EMBL/GenBank/DDBJ whole genome shotgun (WGS) entry which is preliminary data.</text>
</comment>
<keyword evidence="3" id="KW-0479">Metal-binding</keyword>
<evidence type="ECO:0000256" key="6">
    <source>
        <dbReference type="ARBA" id="ARBA00022989"/>
    </source>
</evidence>
<dbReference type="EMBL" id="JBAMMX010000018">
    <property type="protein sequence ID" value="KAK6922597.1"/>
    <property type="molecule type" value="Genomic_DNA"/>
</dbReference>
<name>A0AAN8V4M3_9MAGN</name>
<dbReference type="InterPro" id="IPR013083">
    <property type="entry name" value="Znf_RING/FYVE/PHD"/>
</dbReference>
<keyword evidence="7 10" id="KW-0472">Membrane</keyword>
<comment type="similarity">
    <text evidence="8">Belongs to the RING-type zinc finger family. ATL subfamily.</text>
</comment>
<gene>
    <name evidence="12" type="ORF">RJ641_010901</name>
</gene>